<dbReference type="PANTHER" id="PTHR12848:SF16">
    <property type="entry name" value="REGULATORY-ASSOCIATED PROTEIN OF MTOR"/>
    <property type="match status" value="1"/>
</dbReference>
<dbReference type="InterPro" id="IPR011989">
    <property type="entry name" value="ARM-like"/>
</dbReference>
<reference evidence="1" key="1">
    <citation type="submission" date="2019-05" db="EMBL/GenBank/DDBJ databases">
        <title>Annotation for the trematode Fasciolopsis buski.</title>
        <authorList>
            <person name="Choi Y.-J."/>
        </authorList>
    </citation>
    <scope>NUCLEOTIDE SEQUENCE</scope>
    <source>
        <strain evidence="1">HT</strain>
        <tissue evidence="1">Whole worm</tissue>
    </source>
</reference>
<dbReference type="GO" id="GO:0030674">
    <property type="term" value="F:protein-macromolecule adaptor activity"/>
    <property type="evidence" value="ECO:0007669"/>
    <property type="project" value="TreeGrafter"/>
</dbReference>
<organism evidence="1 2">
    <name type="scientific">Fasciolopsis buskii</name>
    <dbReference type="NCBI Taxonomy" id="27845"/>
    <lineage>
        <taxon>Eukaryota</taxon>
        <taxon>Metazoa</taxon>
        <taxon>Spiralia</taxon>
        <taxon>Lophotrochozoa</taxon>
        <taxon>Platyhelminthes</taxon>
        <taxon>Trematoda</taxon>
        <taxon>Digenea</taxon>
        <taxon>Plagiorchiida</taxon>
        <taxon>Echinostomata</taxon>
        <taxon>Echinostomatoidea</taxon>
        <taxon>Fasciolidae</taxon>
        <taxon>Fasciolopsis</taxon>
    </lineage>
</organism>
<dbReference type="AlphaFoldDB" id="A0A8E0RT03"/>
<dbReference type="EMBL" id="LUCM01006773">
    <property type="protein sequence ID" value="KAA0190802.1"/>
    <property type="molecule type" value="Genomic_DNA"/>
</dbReference>
<dbReference type="GO" id="GO:0038202">
    <property type="term" value="P:TORC1 signaling"/>
    <property type="evidence" value="ECO:0007669"/>
    <property type="project" value="TreeGrafter"/>
</dbReference>
<protein>
    <submittedName>
        <fullName evidence="1">Protein raptor protein</fullName>
    </submittedName>
</protein>
<dbReference type="GO" id="GO:0031931">
    <property type="term" value="C:TORC1 complex"/>
    <property type="evidence" value="ECO:0007669"/>
    <property type="project" value="InterPro"/>
</dbReference>
<evidence type="ECO:0000313" key="1">
    <source>
        <dbReference type="EMBL" id="KAA0190802.1"/>
    </source>
</evidence>
<dbReference type="GO" id="GO:0009267">
    <property type="term" value="P:cellular response to starvation"/>
    <property type="evidence" value="ECO:0007669"/>
    <property type="project" value="TreeGrafter"/>
</dbReference>
<keyword evidence="2" id="KW-1185">Reference proteome</keyword>
<dbReference type="SUPFAM" id="SSF48371">
    <property type="entry name" value="ARM repeat"/>
    <property type="match status" value="1"/>
</dbReference>
<dbReference type="GO" id="GO:0005737">
    <property type="term" value="C:cytoplasm"/>
    <property type="evidence" value="ECO:0007669"/>
    <property type="project" value="TreeGrafter"/>
</dbReference>
<dbReference type="Gene3D" id="1.25.10.10">
    <property type="entry name" value="Leucine-rich Repeat Variant"/>
    <property type="match status" value="1"/>
</dbReference>
<dbReference type="InterPro" id="IPR016024">
    <property type="entry name" value="ARM-type_fold"/>
</dbReference>
<dbReference type="GO" id="GO:0071230">
    <property type="term" value="P:cellular response to amino acid stimulus"/>
    <property type="evidence" value="ECO:0007669"/>
    <property type="project" value="TreeGrafter"/>
</dbReference>
<evidence type="ECO:0000313" key="2">
    <source>
        <dbReference type="Proteomes" id="UP000728185"/>
    </source>
</evidence>
<dbReference type="PANTHER" id="PTHR12848">
    <property type="entry name" value="REGULATORY-ASSOCIATED PROTEIN OF MTOR"/>
    <property type="match status" value="1"/>
</dbReference>
<name>A0A8E0RT03_9TREM</name>
<proteinExistence type="predicted"/>
<feature type="non-terminal residue" evidence="1">
    <location>
        <position position="193"/>
    </location>
</feature>
<comment type="caution">
    <text evidence="1">The sequence shown here is derived from an EMBL/GenBank/DDBJ whole genome shotgun (WGS) entry which is preliminary data.</text>
</comment>
<dbReference type="InterPro" id="IPR004083">
    <property type="entry name" value="Raptor"/>
</dbReference>
<dbReference type="Proteomes" id="UP000728185">
    <property type="component" value="Unassembled WGS sequence"/>
</dbReference>
<dbReference type="OrthoDB" id="10262360at2759"/>
<accession>A0A8E0RT03</accession>
<gene>
    <name evidence="1" type="ORF">FBUS_07640</name>
</gene>
<dbReference type="GO" id="GO:0030307">
    <property type="term" value="P:positive regulation of cell growth"/>
    <property type="evidence" value="ECO:0007669"/>
    <property type="project" value="TreeGrafter"/>
</dbReference>
<dbReference type="GO" id="GO:0010506">
    <property type="term" value="P:regulation of autophagy"/>
    <property type="evidence" value="ECO:0007669"/>
    <property type="project" value="TreeGrafter"/>
</dbReference>
<sequence>PDTFFQDVYLKQNFIPLVLSQLDENPYNLDVEIYIRLRLWLIFALAKVWRKNDEARWFGVRYNVTEVLFTYLDDISPEVRAATVYALGTLIANQTTDSSKQDHADQVSHQVGARLVRVAYLDASWLVRSELVVAFAGLARQFEVQLCAMALCSMQECGGISSPVPPATACHTPLAPGRPPRVSIASTLDPVSY</sequence>